<dbReference type="EMBL" id="BK016037">
    <property type="protein sequence ID" value="DAF90790.1"/>
    <property type="molecule type" value="Genomic_DNA"/>
</dbReference>
<protein>
    <submittedName>
        <fullName evidence="1">Uncharacterized protein</fullName>
    </submittedName>
</protein>
<evidence type="ECO:0000313" key="1">
    <source>
        <dbReference type="EMBL" id="DAF90790.1"/>
    </source>
</evidence>
<organism evidence="1">
    <name type="scientific">Myoviridae sp. ctp7F23</name>
    <dbReference type="NCBI Taxonomy" id="2825174"/>
    <lineage>
        <taxon>Viruses</taxon>
        <taxon>Duplodnaviria</taxon>
        <taxon>Heunggongvirae</taxon>
        <taxon>Uroviricota</taxon>
        <taxon>Caudoviricetes</taxon>
    </lineage>
</organism>
<sequence length="82" mass="9670">MKKKSKQKTEKIFRPPLSQPAYLKTFLLQMPVPALLASLESTVDILHEKGIEIKDWEDKDRCLVQFRQLGGKCYFFAERKER</sequence>
<name>A0A8S5U8R8_9CAUD</name>
<proteinExistence type="predicted"/>
<accession>A0A8S5U8R8</accession>
<reference evidence="1" key="1">
    <citation type="journal article" date="2021" name="Proc. Natl. Acad. Sci. U.S.A.">
        <title>A Catalog of Tens of Thousands of Viruses from Human Metagenomes Reveals Hidden Associations with Chronic Diseases.</title>
        <authorList>
            <person name="Tisza M.J."/>
            <person name="Buck C.B."/>
        </authorList>
    </citation>
    <scope>NUCLEOTIDE SEQUENCE</scope>
    <source>
        <strain evidence="1">Ctp7F23</strain>
    </source>
</reference>